<organism evidence="8 9">
    <name type="scientific">Tritrichomonas foetus</name>
    <dbReference type="NCBI Taxonomy" id="1144522"/>
    <lineage>
        <taxon>Eukaryota</taxon>
        <taxon>Metamonada</taxon>
        <taxon>Parabasalia</taxon>
        <taxon>Tritrichomonadida</taxon>
        <taxon>Tritrichomonadidae</taxon>
        <taxon>Tritrichomonas</taxon>
    </lineage>
</organism>
<evidence type="ECO:0000256" key="3">
    <source>
        <dbReference type="ARBA" id="ARBA00022884"/>
    </source>
</evidence>
<dbReference type="GO" id="GO:0019843">
    <property type="term" value="F:rRNA binding"/>
    <property type="evidence" value="ECO:0007669"/>
    <property type="project" value="TreeGrafter"/>
</dbReference>
<sequence>MKKPSEVDDAITKFNNYKFMDHVLRADHATAKGEKNKVDRNTNKKSVFIGHVPFDATEEEIRDIFKECGEIHHVRIPRDDRGKSRGIAYVTFENEDDVALALQFNGSEFRKEKITVERSNPSKAEKIKKKKEEKENKKKGKKLDKKDKPTGKFGNRKKQYKPKPEKPASKKSDGKKDNFEGRRAKPKLDEKNQAIKTYLKMRAHVNKKRAASAGQK</sequence>
<dbReference type="PANTHER" id="PTHR23236:SF25">
    <property type="entry name" value="RNA-BINDING PROTEIN 34"/>
    <property type="match status" value="1"/>
</dbReference>
<dbReference type="EMBL" id="MLAK01000941">
    <property type="protein sequence ID" value="OHT00727.1"/>
    <property type="molecule type" value="Genomic_DNA"/>
</dbReference>
<dbReference type="SUPFAM" id="SSF54928">
    <property type="entry name" value="RNA-binding domain, RBD"/>
    <property type="match status" value="1"/>
</dbReference>
<evidence type="ECO:0000256" key="6">
    <source>
        <dbReference type="SAM" id="MobiDB-lite"/>
    </source>
</evidence>
<dbReference type="OrthoDB" id="439808at2759"/>
<evidence type="ECO:0000259" key="7">
    <source>
        <dbReference type="PROSITE" id="PS50102"/>
    </source>
</evidence>
<feature type="domain" description="RRM" evidence="7">
    <location>
        <begin position="45"/>
        <end position="121"/>
    </location>
</feature>
<protein>
    <recommendedName>
        <fullName evidence="7">RRM domain-containing protein</fullName>
    </recommendedName>
</protein>
<evidence type="ECO:0000256" key="1">
    <source>
        <dbReference type="ARBA" id="ARBA00004604"/>
    </source>
</evidence>
<dbReference type="InterPro" id="IPR012677">
    <property type="entry name" value="Nucleotide-bd_a/b_plait_sf"/>
</dbReference>
<evidence type="ECO:0000256" key="4">
    <source>
        <dbReference type="ARBA" id="ARBA00023242"/>
    </source>
</evidence>
<gene>
    <name evidence="8" type="ORF">TRFO_32508</name>
</gene>
<dbReference type="PANTHER" id="PTHR23236">
    <property type="entry name" value="EUKARYOTIC TRANSLATION INITIATION FACTOR 4B/4H"/>
    <property type="match status" value="1"/>
</dbReference>
<evidence type="ECO:0000313" key="8">
    <source>
        <dbReference type="EMBL" id="OHT00727.1"/>
    </source>
</evidence>
<dbReference type="VEuPathDB" id="TrichDB:TRFO_32508"/>
<dbReference type="PROSITE" id="PS50102">
    <property type="entry name" value="RRM"/>
    <property type="match status" value="1"/>
</dbReference>
<dbReference type="AlphaFoldDB" id="A0A1J4JNL9"/>
<evidence type="ECO:0000313" key="9">
    <source>
        <dbReference type="Proteomes" id="UP000179807"/>
    </source>
</evidence>
<dbReference type="SMART" id="SM00360">
    <property type="entry name" value="RRM"/>
    <property type="match status" value="1"/>
</dbReference>
<dbReference type="GO" id="GO:0005730">
    <property type="term" value="C:nucleolus"/>
    <property type="evidence" value="ECO:0007669"/>
    <property type="project" value="UniProtKB-SubCell"/>
</dbReference>
<name>A0A1J4JNL9_9EUKA</name>
<proteinExistence type="inferred from homology"/>
<dbReference type="GeneID" id="94843240"/>
<comment type="similarity">
    <text evidence="2">Belongs to the RRM RBM34 family.</text>
</comment>
<feature type="compositionally biased region" description="Basic and acidic residues" evidence="6">
    <location>
        <begin position="162"/>
        <end position="193"/>
    </location>
</feature>
<dbReference type="RefSeq" id="XP_068353863.1">
    <property type="nucleotide sequence ID" value="XM_068508536.1"/>
</dbReference>
<comment type="subcellular location">
    <subcellularLocation>
        <location evidence="1">Nucleus</location>
        <location evidence="1">Nucleolus</location>
    </subcellularLocation>
</comment>
<feature type="region of interest" description="Disordered" evidence="6">
    <location>
        <begin position="113"/>
        <end position="195"/>
    </location>
</feature>
<comment type="caution">
    <text evidence="8">The sequence shown here is derived from an EMBL/GenBank/DDBJ whole genome shotgun (WGS) entry which is preliminary data.</text>
</comment>
<keyword evidence="9" id="KW-1185">Reference proteome</keyword>
<keyword evidence="4" id="KW-0539">Nucleus</keyword>
<keyword evidence="3 5" id="KW-0694">RNA-binding</keyword>
<reference evidence="8" key="1">
    <citation type="submission" date="2016-10" db="EMBL/GenBank/DDBJ databases">
        <authorList>
            <person name="Benchimol M."/>
            <person name="Almeida L.G."/>
            <person name="Vasconcelos A.T."/>
            <person name="Perreira-Neves A."/>
            <person name="Rosa I.A."/>
            <person name="Tasca T."/>
            <person name="Bogo M.R."/>
            <person name="de Souza W."/>
        </authorList>
    </citation>
    <scope>NUCLEOTIDE SEQUENCE [LARGE SCALE GENOMIC DNA]</scope>
    <source>
        <strain evidence="8">K</strain>
    </source>
</reference>
<dbReference type="InterPro" id="IPR000504">
    <property type="entry name" value="RRM_dom"/>
</dbReference>
<accession>A0A1J4JNL9</accession>
<dbReference type="Gene3D" id="3.30.70.330">
    <property type="match status" value="1"/>
</dbReference>
<dbReference type="Pfam" id="PF00076">
    <property type="entry name" value="RRM_1"/>
    <property type="match status" value="1"/>
</dbReference>
<dbReference type="GO" id="GO:0000463">
    <property type="term" value="P:maturation of LSU-rRNA from tricistronic rRNA transcript (SSU-rRNA, 5.8S rRNA, LSU-rRNA)"/>
    <property type="evidence" value="ECO:0007669"/>
    <property type="project" value="TreeGrafter"/>
</dbReference>
<dbReference type="InterPro" id="IPR035979">
    <property type="entry name" value="RBD_domain_sf"/>
</dbReference>
<evidence type="ECO:0000256" key="2">
    <source>
        <dbReference type="ARBA" id="ARBA00007077"/>
    </source>
</evidence>
<dbReference type="Proteomes" id="UP000179807">
    <property type="component" value="Unassembled WGS sequence"/>
</dbReference>
<evidence type="ECO:0000256" key="5">
    <source>
        <dbReference type="PROSITE-ProRule" id="PRU00176"/>
    </source>
</evidence>